<sequence length="227" mass="27052">MVYMYEPFTHTVTKTTLKHLHHIADIPLNTLCYQKENGVYNEKLRCFFTESLPRLKKKQEFNEKVSPEYEIWKYSDKYDLYVSYLGRMRLPNGKFKFGNGCKGVLIVIYKNKKYRAADIVFETFIKNLKSGYHAYPKDSKYNNITADNLFSTTFKKYRLYRKNDGRAKALYLIDSNNEIVEEFASTVEASSMLFIDRRHIARRCNNRCVNKGLMYMWADEYKRKCVM</sequence>
<keyword evidence="2" id="KW-1185">Reference proteome</keyword>
<reference evidence="1 2" key="1">
    <citation type="submission" date="2023-08" db="EMBL/GenBank/DDBJ databases">
        <title>Genomic surveillance of Staphylococcus haemolyticus neonatal outbreak in southern France.</title>
        <authorList>
            <person name="Magnan C."/>
            <person name="Morsli M."/>
            <person name="Thiery B."/>
            <person name="Salipante F."/>
            <person name="Attar J."/>
            <person name="Massimo D.M."/>
            <person name="Ory J."/>
            <person name="Pantel A."/>
            <person name="Lavigne J.-P."/>
        </authorList>
    </citation>
    <scope>NUCLEOTIDE SEQUENCE [LARGE SCALE GENOMIC DNA]</scope>
    <source>
        <strain evidence="1 2">NSH026</strain>
    </source>
</reference>
<evidence type="ECO:0000313" key="2">
    <source>
        <dbReference type="Proteomes" id="UP001269271"/>
    </source>
</evidence>
<dbReference type="SMART" id="SM00497">
    <property type="entry name" value="IENR1"/>
    <property type="match status" value="1"/>
</dbReference>
<dbReference type="Proteomes" id="UP001269271">
    <property type="component" value="Unassembled WGS sequence"/>
</dbReference>
<proteinExistence type="predicted"/>
<protein>
    <submittedName>
        <fullName evidence="1">Uncharacterized protein</fullName>
    </submittedName>
</protein>
<dbReference type="EMBL" id="JAVSOO010000005">
    <property type="protein sequence ID" value="MDT4285947.1"/>
    <property type="molecule type" value="Genomic_DNA"/>
</dbReference>
<name>A0ABU3IEJ7_STAHA</name>
<accession>A0ABU3IEJ7</accession>
<comment type="caution">
    <text evidence="1">The sequence shown here is derived from an EMBL/GenBank/DDBJ whole genome shotgun (WGS) entry which is preliminary data.</text>
</comment>
<organism evidence="1 2">
    <name type="scientific">Staphylococcus haemolyticus</name>
    <dbReference type="NCBI Taxonomy" id="1283"/>
    <lineage>
        <taxon>Bacteria</taxon>
        <taxon>Bacillati</taxon>
        <taxon>Bacillota</taxon>
        <taxon>Bacilli</taxon>
        <taxon>Bacillales</taxon>
        <taxon>Staphylococcaceae</taxon>
        <taxon>Staphylococcus</taxon>
    </lineage>
</organism>
<dbReference type="InterPro" id="IPR003647">
    <property type="entry name" value="Intron_nuc_1_rpt"/>
</dbReference>
<dbReference type="RefSeq" id="WP_046309333.1">
    <property type="nucleotide sequence ID" value="NZ_CAJUXL010000152.1"/>
</dbReference>
<evidence type="ECO:0000313" key="1">
    <source>
        <dbReference type="EMBL" id="MDT4285947.1"/>
    </source>
</evidence>
<gene>
    <name evidence="1" type="ORF">RO950_02785</name>
</gene>